<dbReference type="HOGENOM" id="CLU_140930_4_1_4"/>
<proteinExistence type="inferred from homology"/>
<dbReference type="InterPro" id="IPR004401">
    <property type="entry name" value="YbaB/EbfC"/>
</dbReference>
<dbReference type="STRING" id="1203554.HMPREF1476_01992"/>
<dbReference type="PIRSF" id="PIRSF004555">
    <property type="entry name" value="UCP004555"/>
    <property type="match status" value="1"/>
</dbReference>
<dbReference type="RefSeq" id="WP_016475070.1">
    <property type="nucleotide sequence ID" value="NZ_KE150481.1"/>
</dbReference>
<dbReference type="InterPro" id="IPR036894">
    <property type="entry name" value="YbaB-like_sf"/>
</dbReference>
<protein>
    <recommendedName>
        <fullName evidence="2">Nucleoid-associated protein HMPREF1476_01992</fullName>
    </recommendedName>
</protein>
<dbReference type="GO" id="GO:0003677">
    <property type="term" value="F:DNA binding"/>
    <property type="evidence" value="ECO:0007669"/>
    <property type="project" value="UniProtKB-UniRule"/>
</dbReference>
<evidence type="ECO:0000313" key="4">
    <source>
        <dbReference type="EMBL" id="EPD97851.1"/>
    </source>
</evidence>
<dbReference type="AlphaFoldDB" id="S3BBJ8"/>
<evidence type="ECO:0000313" key="5">
    <source>
        <dbReference type="Proteomes" id="UP000014400"/>
    </source>
</evidence>
<dbReference type="HAMAP" id="MF_00274">
    <property type="entry name" value="DNA_YbaB_EbfC"/>
    <property type="match status" value="1"/>
</dbReference>
<comment type="function">
    <text evidence="2">Binds to DNA and alters its conformation. May be involved in regulation of gene expression, nucleoid organization and DNA protection.</text>
</comment>
<dbReference type="GO" id="GO:0043590">
    <property type="term" value="C:bacterial nucleoid"/>
    <property type="evidence" value="ECO:0007669"/>
    <property type="project" value="UniProtKB-UniRule"/>
</dbReference>
<comment type="subcellular location">
    <subcellularLocation>
        <location evidence="2">Cytoplasm</location>
        <location evidence="2">Nucleoid</location>
    </subcellularLocation>
</comment>
<feature type="coiled-coil region" evidence="3">
    <location>
        <begin position="10"/>
        <end position="37"/>
    </location>
</feature>
<keyword evidence="1 2" id="KW-0238">DNA-binding</keyword>
<organism evidence="4 5">
    <name type="scientific">Sutterella wadsworthensis HGA0223</name>
    <dbReference type="NCBI Taxonomy" id="1203554"/>
    <lineage>
        <taxon>Bacteria</taxon>
        <taxon>Pseudomonadati</taxon>
        <taxon>Pseudomonadota</taxon>
        <taxon>Betaproteobacteria</taxon>
        <taxon>Burkholderiales</taxon>
        <taxon>Sutterellaceae</taxon>
        <taxon>Sutterella</taxon>
    </lineage>
</organism>
<evidence type="ECO:0000256" key="3">
    <source>
        <dbReference type="SAM" id="Coils"/>
    </source>
</evidence>
<evidence type="ECO:0000256" key="1">
    <source>
        <dbReference type="ARBA" id="ARBA00023125"/>
    </source>
</evidence>
<reference evidence="4 5" key="1">
    <citation type="submission" date="2013-04" db="EMBL/GenBank/DDBJ databases">
        <title>The Genome Sequence of Sutterella wadsworthensis HGA0223.</title>
        <authorList>
            <consortium name="The Broad Institute Genomics Platform"/>
            <person name="Earl A."/>
            <person name="Ward D."/>
            <person name="Feldgarden M."/>
            <person name="Gevers D."/>
            <person name="Schmidt T.M."/>
            <person name="Dover J."/>
            <person name="Dai D."/>
            <person name="Walker B."/>
            <person name="Young S."/>
            <person name="Zeng Q."/>
            <person name="Gargeya S."/>
            <person name="Fitzgerald M."/>
            <person name="Haas B."/>
            <person name="Abouelleil A."/>
            <person name="Allen A.W."/>
            <person name="Alvarado L."/>
            <person name="Arachchi H.M."/>
            <person name="Berlin A.M."/>
            <person name="Chapman S.B."/>
            <person name="Gainer-Dewar J."/>
            <person name="Goldberg J."/>
            <person name="Griggs A."/>
            <person name="Gujja S."/>
            <person name="Hansen M."/>
            <person name="Howarth C."/>
            <person name="Imamovic A."/>
            <person name="Ireland A."/>
            <person name="Larimer J."/>
            <person name="McCowan C."/>
            <person name="Murphy C."/>
            <person name="Pearson M."/>
            <person name="Poon T.W."/>
            <person name="Priest M."/>
            <person name="Roberts A."/>
            <person name="Saif S."/>
            <person name="Shea T."/>
            <person name="Sisk P."/>
            <person name="Sykes S."/>
            <person name="Wortman J."/>
            <person name="Nusbaum C."/>
            <person name="Birren B."/>
        </authorList>
    </citation>
    <scope>NUCLEOTIDE SEQUENCE [LARGE SCALE GENOMIC DNA]</scope>
    <source>
        <strain evidence="4 5">HGA0223</strain>
    </source>
</reference>
<dbReference type="Pfam" id="PF02575">
    <property type="entry name" value="YbaB_DNA_bd"/>
    <property type="match status" value="1"/>
</dbReference>
<accession>S3BBJ8</accession>
<sequence>MRGMGGMGGMGGLMAQAQKMQQKLAKVQEELKQTEFTGEAANGAVKVVITGGHECRSIKIDPKVVDPEDIEMLEDLVMLAFNNAQQTCRTESEAAMNKAVPLPAGMKLPF</sequence>
<dbReference type="EMBL" id="ATCF01000030">
    <property type="protein sequence ID" value="EPD97851.1"/>
    <property type="molecule type" value="Genomic_DNA"/>
</dbReference>
<dbReference type="Gene3D" id="3.30.1310.10">
    <property type="entry name" value="Nucleoid-associated protein YbaB-like domain"/>
    <property type="match status" value="1"/>
</dbReference>
<dbReference type="GO" id="GO:0005829">
    <property type="term" value="C:cytosol"/>
    <property type="evidence" value="ECO:0007669"/>
    <property type="project" value="TreeGrafter"/>
</dbReference>
<dbReference type="NCBIfam" id="TIGR00103">
    <property type="entry name" value="DNA_YbaB_EbfC"/>
    <property type="match status" value="1"/>
</dbReference>
<comment type="similarity">
    <text evidence="2">Belongs to the YbaB/EbfC family.</text>
</comment>
<dbReference type="GeneID" id="64062638"/>
<comment type="caution">
    <text evidence="4">The sequence shown here is derived from an EMBL/GenBank/DDBJ whole genome shotgun (WGS) entry which is preliminary data.</text>
</comment>
<keyword evidence="2" id="KW-0963">Cytoplasm</keyword>
<gene>
    <name evidence="4" type="ORF">HMPREF1476_01992</name>
</gene>
<keyword evidence="3" id="KW-0175">Coiled coil</keyword>
<comment type="subunit">
    <text evidence="2">Homodimer.</text>
</comment>
<keyword evidence="5" id="KW-1185">Reference proteome</keyword>
<dbReference type="eggNOG" id="COG0718">
    <property type="taxonomic scope" value="Bacteria"/>
</dbReference>
<dbReference type="PANTHER" id="PTHR33449:SF1">
    <property type="entry name" value="NUCLEOID-ASSOCIATED PROTEIN YBAB"/>
    <property type="match status" value="1"/>
</dbReference>
<dbReference type="PATRIC" id="fig|1203554.3.peg.2069"/>
<dbReference type="SUPFAM" id="SSF82607">
    <property type="entry name" value="YbaB-like"/>
    <property type="match status" value="1"/>
</dbReference>
<evidence type="ECO:0000256" key="2">
    <source>
        <dbReference type="HAMAP-Rule" id="MF_00274"/>
    </source>
</evidence>
<name>S3BBJ8_9BURK</name>
<dbReference type="PANTHER" id="PTHR33449">
    <property type="entry name" value="NUCLEOID-ASSOCIATED PROTEIN YBAB"/>
    <property type="match status" value="1"/>
</dbReference>
<dbReference type="Proteomes" id="UP000014400">
    <property type="component" value="Unassembled WGS sequence"/>
</dbReference>